<sequence>MLGFKNFRRAQTVLSDIELVGMLRKGQYPLSSEGQISPADFFYLLTA</sequence>
<dbReference type="EMBL" id="CBSZ010000437">
    <property type="protein sequence ID" value="CDH26854.1"/>
    <property type="molecule type" value="Genomic_DNA"/>
</dbReference>
<evidence type="ECO:0000313" key="1">
    <source>
        <dbReference type="EMBL" id="CDH26854.1"/>
    </source>
</evidence>
<gene>
    <name evidence="1" type="ORF">XBKB1_980002</name>
</gene>
<dbReference type="Proteomes" id="UP000028493">
    <property type="component" value="Unassembled WGS sequence"/>
</dbReference>
<dbReference type="AlphaFoldDB" id="A0A077Q432"/>
<reference evidence="1" key="1">
    <citation type="submission" date="2013-07" db="EMBL/GenBank/DDBJ databases">
        <title>Sub-species coevolution in mutualistic symbiosis.</title>
        <authorList>
            <person name="Murfin K."/>
            <person name="Klassen J."/>
            <person name="Lee M."/>
            <person name="Forst S."/>
            <person name="Stock P."/>
            <person name="Goodrich-Blair H."/>
        </authorList>
    </citation>
    <scope>NUCLEOTIDE SEQUENCE [LARGE SCALE GENOMIC DNA]</scope>
    <source>
        <strain evidence="1">Kraussei Becker Underwood</strain>
    </source>
</reference>
<protein>
    <submittedName>
        <fullName evidence="1">Transposase</fullName>
    </submittedName>
</protein>
<dbReference type="HOGENOM" id="CLU_067322_2_6_6"/>
<comment type="caution">
    <text evidence="1">The sequence shown here is derived from an EMBL/GenBank/DDBJ whole genome shotgun (WGS) entry which is preliminary data.</text>
</comment>
<name>A0A077Q432_XENBV</name>
<accession>A0A077Q432</accession>
<organism evidence="1 2">
    <name type="scientific">Xenorhabdus bovienii str. kraussei Becker Underwood</name>
    <dbReference type="NCBI Taxonomy" id="1398204"/>
    <lineage>
        <taxon>Bacteria</taxon>
        <taxon>Pseudomonadati</taxon>
        <taxon>Pseudomonadota</taxon>
        <taxon>Gammaproteobacteria</taxon>
        <taxon>Enterobacterales</taxon>
        <taxon>Morganellaceae</taxon>
        <taxon>Xenorhabdus</taxon>
    </lineage>
</organism>
<proteinExistence type="predicted"/>
<evidence type="ECO:0000313" key="2">
    <source>
        <dbReference type="Proteomes" id="UP000028493"/>
    </source>
</evidence>